<gene>
    <name evidence="1" type="ORF">GM160_06930</name>
</gene>
<proteinExistence type="predicted"/>
<reference evidence="1 2" key="1">
    <citation type="submission" date="2019-11" db="EMBL/GenBank/DDBJ databases">
        <authorList>
            <person name="Zhang J."/>
            <person name="Sun C."/>
        </authorList>
    </citation>
    <scope>NUCLEOTIDE SEQUENCE [LARGE SCALE GENOMIC DNA]</scope>
    <source>
        <strain evidence="2">sp2</strain>
    </source>
</reference>
<keyword evidence="2" id="KW-1185">Reference proteome</keyword>
<protein>
    <submittedName>
        <fullName evidence="1">Uncharacterized protein</fullName>
    </submittedName>
</protein>
<name>A0A6I6D5H9_9GAMM</name>
<dbReference type="EMBL" id="CP046415">
    <property type="protein sequence ID" value="QGT78651.1"/>
    <property type="molecule type" value="Genomic_DNA"/>
</dbReference>
<dbReference type="AlphaFoldDB" id="A0A6I6D5H9"/>
<accession>A0A6I6D5H9</accession>
<evidence type="ECO:0000313" key="1">
    <source>
        <dbReference type="EMBL" id="QGT78651.1"/>
    </source>
</evidence>
<evidence type="ECO:0000313" key="2">
    <source>
        <dbReference type="Proteomes" id="UP000427716"/>
    </source>
</evidence>
<sequence length="109" mass="12315">MQRRGNSAKDGYVGIDNDRDGGMTFHGRLVLDARVFGLIPEDETCEGWELGRLQGLADRVNAEWDKHGGGIPSLLPDDLRKRHAEIYERQMQKAHEAGWDPDANLEDEQ</sequence>
<dbReference type="Proteomes" id="UP000427716">
    <property type="component" value="Chromosome"/>
</dbReference>
<dbReference type="RefSeq" id="WP_136866911.1">
    <property type="nucleotide sequence ID" value="NZ_CP046415.1"/>
</dbReference>
<dbReference type="KEGG" id="ghl:GM160_06930"/>
<organism evidence="1 2">
    <name type="scientific">Guyparkeria halophila</name>
    <dbReference type="NCBI Taxonomy" id="47960"/>
    <lineage>
        <taxon>Bacteria</taxon>
        <taxon>Pseudomonadati</taxon>
        <taxon>Pseudomonadota</taxon>
        <taxon>Gammaproteobacteria</taxon>
        <taxon>Chromatiales</taxon>
        <taxon>Thioalkalibacteraceae</taxon>
        <taxon>Guyparkeria</taxon>
    </lineage>
</organism>